<comment type="caution">
    <text evidence="3">The sequence shown here is derived from an EMBL/GenBank/DDBJ whole genome shotgun (WGS) entry which is preliminary data.</text>
</comment>
<dbReference type="AlphaFoldDB" id="A0A835YQC9"/>
<feature type="coiled-coil region" evidence="1">
    <location>
        <begin position="555"/>
        <end position="609"/>
    </location>
</feature>
<accession>A0A835YQC9</accession>
<protein>
    <submittedName>
        <fullName evidence="3">Uncharacterized protein</fullName>
    </submittedName>
</protein>
<evidence type="ECO:0000256" key="2">
    <source>
        <dbReference type="SAM" id="MobiDB-lite"/>
    </source>
</evidence>
<evidence type="ECO:0000313" key="4">
    <source>
        <dbReference type="Proteomes" id="UP000664859"/>
    </source>
</evidence>
<feature type="region of interest" description="Disordered" evidence="2">
    <location>
        <begin position="303"/>
        <end position="355"/>
    </location>
</feature>
<organism evidence="3 4">
    <name type="scientific">Tribonema minus</name>
    <dbReference type="NCBI Taxonomy" id="303371"/>
    <lineage>
        <taxon>Eukaryota</taxon>
        <taxon>Sar</taxon>
        <taxon>Stramenopiles</taxon>
        <taxon>Ochrophyta</taxon>
        <taxon>PX clade</taxon>
        <taxon>Xanthophyceae</taxon>
        <taxon>Tribonematales</taxon>
        <taxon>Tribonemataceae</taxon>
        <taxon>Tribonema</taxon>
    </lineage>
</organism>
<keyword evidence="1" id="KW-0175">Coiled coil</keyword>
<name>A0A835YQC9_9STRA</name>
<feature type="compositionally biased region" description="Polar residues" evidence="2">
    <location>
        <begin position="252"/>
        <end position="262"/>
    </location>
</feature>
<feature type="compositionally biased region" description="Polar residues" evidence="2">
    <location>
        <begin position="336"/>
        <end position="345"/>
    </location>
</feature>
<dbReference type="Proteomes" id="UP000664859">
    <property type="component" value="Unassembled WGS sequence"/>
</dbReference>
<evidence type="ECO:0000256" key="1">
    <source>
        <dbReference type="SAM" id="Coils"/>
    </source>
</evidence>
<dbReference type="EMBL" id="JAFCMP010000479">
    <property type="protein sequence ID" value="KAG5179279.1"/>
    <property type="molecule type" value="Genomic_DNA"/>
</dbReference>
<gene>
    <name evidence="3" type="ORF">JKP88DRAFT_247484</name>
</gene>
<keyword evidence="4" id="KW-1185">Reference proteome</keyword>
<proteinExistence type="predicted"/>
<feature type="compositionally biased region" description="Basic and acidic residues" evidence="2">
    <location>
        <begin position="346"/>
        <end position="355"/>
    </location>
</feature>
<feature type="region of interest" description="Disordered" evidence="2">
    <location>
        <begin position="250"/>
        <end position="283"/>
    </location>
</feature>
<sequence length="687" mass="74086">MSICCATCAHTPEQQVVSRRLQELLRSVKGSKTTTTPVFKRVVAFAGDVPSFKSSASTTESTLANYGEAACGSRGTHGPIPGLAAVSSDDSWQQERVGQAKHEDRPVRSFFVGRFFAEVGVPSGVAPPDVKQPAFVAAAAALASTDHYDGVTRAQDTSGWSLLGSFMQPPTSSEPGMPACILPSAQHRQLLKTCHTDTAGAISMITSVRGILSHLPGGEVQQEDPLLLVVVKLLTMAQLARHHQWGRGIPWTTRSPNSSADSTGEEQHTARAAMAGARPHCGTSPSIGMPQAALQLWTGTVAYGRPSRSTRRARRRDRVTQTLHKQCARGDAQHLRNGTTASFEQTGRDAARSRAPLDARNAEVASMLASLAEGARAGERREAELREAAPAAEGRAAAAEGERSRLVEAMAAHKATAAAQAAELSSLREVLKRCRGDGTEACAALAEAQRAANNASKGLAVERELSARAELREESERRECTAGESECESECMSEWIATRVRSCARQRKRTAVTGQLTAIEVIEALGVRTDAGYSIQINSWAWKSHRRWRLSVAARKRVEAERIAAEAAAAAEQAQRALSTSLCVAEERSTELEAEARTLREAMQSATSSVTQEHLQGLMRAQQQQQQEDLQELTRSQGRARVRLAALEVGSLSERQRLEAAVAELDAKVRDGEVQRRKLHNLVQEVS</sequence>
<reference evidence="3" key="1">
    <citation type="submission" date="2021-02" db="EMBL/GenBank/DDBJ databases">
        <title>First Annotated Genome of the Yellow-green Alga Tribonema minus.</title>
        <authorList>
            <person name="Mahan K.M."/>
        </authorList>
    </citation>
    <scope>NUCLEOTIDE SEQUENCE</scope>
    <source>
        <strain evidence="3">UTEX B ZZ1240</strain>
    </source>
</reference>
<feature type="compositionally biased region" description="Basic residues" evidence="2">
    <location>
        <begin position="308"/>
        <end position="317"/>
    </location>
</feature>
<evidence type="ECO:0000313" key="3">
    <source>
        <dbReference type="EMBL" id="KAG5179279.1"/>
    </source>
</evidence>